<dbReference type="RefSeq" id="WP_256377029.1">
    <property type="nucleotide sequence ID" value="NZ_FOHI01000005.1"/>
</dbReference>
<keyword evidence="1" id="KW-1133">Transmembrane helix</keyword>
<dbReference type="PANTHER" id="PTHR36443">
    <property type="entry name" value="BSR5223 PROTEIN"/>
    <property type="match status" value="1"/>
</dbReference>
<feature type="transmembrane region" description="Helical" evidence="1">
    <location>
        <begin position="38"/>
        <end position="57"/>
    </location>
</feature>
<reference evidence="2 3" key="1">
    <citation type="submission" date="2016-10" db="EMBL/GenBank/DDBJ databases">
        <authorList>
            <person name="de Groot N.N."/>
        </authorList>
    </citation>
    <scope>NUCLEOTIDE SEQUENCE [LARGE SCALE GENOMIC DNA]</scope>
    <source>
        <strain evidence="2 3">Nl7</strain>
    </source>
</reference>
<dbReference type="PANTHER" id="PTHR36443:SF1">
    <property type="entry name" value="BSR5223 PROTEIN"/>
    <property type="match status" value="1"/>
</dbReference>
<feature type="transmembrane region" description="Helical" evidence="1">
    <location>
        <begin position="77"/>
        <end position="98"/>
    </location>
</feature>
<evidence type="ECO:0008006" key="4">
    <source>
        <dbReference type="Google" id="ProtNLM"/>
    </source>
</evidence>
<gene>
    <name evidence="2" type="ORF">SAMN05216412_105139</name>
</gene>
<keyword evidence="1" id="KW-0812">Transmembrane</keyword>
<proteinExistence type="predicted"/>
<dbReference type="Proteomes" id="UP000183339">
    <property type="component" value="Unassembled WGS sequence"/>
</dbReference>
<keyword evidence="1" id="KW-0472">Membrane</keyword>
<name>A0A1I0DRH8_9PROT</name>
<protein>
    <recommendedName>
        <fullName evidence="4">DUF2905 family protein</fullName>
    </recommendedName>
</protein>
<evidence type="ECO:0000256" key="1">
    <source>
        <dbReference type="SAM" id="Phobius"/>
    </source>
</evidence>
<dbReference type="InterPro" id="IPR021320">
    <property type="entry name" value="DUF2905"/>
</dbReference>
<organism evidence="2 3">
    <name type="scientific">Nitrosospira multiformis</name>
    <dbReference type="NCBI Taxonomy" id="1231"/>
    <lineage>
        <taxon>Bacteria</taxon>
        <taxon>Pseudomonadati</taxon>
        <taxon>Pseudomonadota</taxon>
        <taxon>Betaproteobacteria</taxon>
        <taxon>Nitrosomonadales</taxon>
        <taxon>Nitrosomonadaceae</taxon>
        <taxon>Nitrosospira</taxon>
    </lineage>
</organism>
<dbReference type="AlphaFoldDB" id="A0A1I0DRH8"/>
<dbReference type="Pfam" id="PF11146">
    <property type="entry name" value="DUF2905"/>
    <property type="match status" value="1"/>
</dbReference>
<dbReference type="EMBL" id="FOHI01000005">
    <property type="protein sequence ID" value="SET35199.1"/>
    <property type="molecule type" value="Genomic_DNA"/>
</dbReference>
<accession>A0A1I0DRH8</accession>
<evidence type="ECO:0000313" key="3">
    <source>
        <dbReference type="Proteomes" id="UP000183339"/>
    </source>
</evidence>
<evidence type="ECO:0000313" key="2">
    <source>
        <dbReference type="EMBL" id="SET35199.1"/>
    </source>
</evidence>
<sequence length="101" mass="11715">MNPDIAGKSELIFPEKPVYTGWKLFVENDESGILMQRLLILSGILLLLAGLLWPWLSKLPFGRLPGDIVIERENFRLYFPLTTGLLVSLVLSFLLWWWTRK</sequence>